<evidence type="ECO:0000313" key="9">
    <source>
        <dbReference type="Proteomes" id="UP000887566"/>
    </source>
</evidence>
<dbReference type="SUPFAM" id="SSF53098">
    <property type="entry name" value="Ribonuclease H-like"/>
    <property type="match status" value="1"/>
</dbReference>
<proteinExistence type="predicted"/>
<dbReference type="InterPro" id="IPR041577">
    <property type="entry name" value="RT_RNaseH_2"/>
</dbReference>
<evidence type="ECO:0000256" key="1">
    <source>
        <dbReference type="ARBA" id="ARBA00012493"/>
    </source>
</evidence>
<evidence type="ECO:0000256" key="5">
    <source>
        <dbReference type="ARBA" id="ARBA00022759"/>
    </source>
</evidence>
<evidence type="ECO:0000256" key="3">
    <source>
        <dbReference type="ARBA" id="ARBA00022695"/>
    </source>
</evidence>
<dbReference type="PANTHER" id="PTHR37984:SF5">
    <property type="entry name" value="PROTEIN NYNRIN-LIKE"/>
    <property type="match status" value="1"/>
</dbReference>
<dbReference type="Pfam" id="PF17919">
    <property type="entry name" value="RT_RNaseH_2"/>
    <property type="match status" value="1"/>
</dbReference>
<dbReference type="GO" id="GO:0003676">
    <property type="term" value="F:nucleic acid binding"/>
    <property type="evidence" value="ECO:0007669"/>
    <property type="project" value="InterPro"/>
</dbReference>
<evidence type="ECO:0000256" key="4">
    <source>
        <dbReference type="ARBA" id="ARBA00022722"/>
    </source>
</evidence>
<dbReference type="InterPro" id="IPR050951">
    <property type="entry name" value="Retrovirus_Pol_polyprotein"/>
</dbReference>
<dbReference type="Gene3D" id="3.30.420.10">
    <property type="entry name" value="Ribonuclease H-like superfamily/Ribonuclease H"/>
    <property type="match status" value="1"/>
</dbReference>
<dbReference type="InterPro" id="IPR041588">
    <property type="entry name" value="Integrase_H2C2"/>
</dbReference>
<reference evidence="10" key="1">
    <citation type="submission" date="2022-11" db="UniProtKB">
        <authorList>
            <consortium name="WormBaseParasite"/>
        </authorList>
    </citation>
    <scope>IDENTIFICATION</scope>
</reference>
<evidence type="ECO:0000256" key="7">
    <source>
        <dbReference type="ARBA" id="ARBA00023268"/>
    </source>
</evidence>
<dbReference type="InterPro" id="IPR000477">
    <property type="entry name" value="RT_dom"/>
</dbReference>
<dbReference type="Gene3D" id="3.30.70.270">
    <property type="match status" value="2"/>
</dbReference>
<dbReference type="InterPro" id="IPR043128">
    <property type="entry name" value="Rev_trsase/Diguanyl_cyclase"/>
</dbReference>
<accession>A0A914W055</accession>
<dbReference type="Gene3D" id="1.10.340.70">
    <property type="match status" value="1"/>
</dbReference>
<evidence type="ECO:0000256" key="2">
    <source>
        <dbReference type="ARBA" id="ARBA00022679"/>
    </source>
</evidence>
<evidence type="ECO:0000259" key="8">
    <source>
        <dbReference type="PROSITE" id="PS50878"/>
    </source>
</evidence>
<dbReference type="WBParaSite" id="PSAMB.scaffold293size58662.g4466.t1">
    <property type="protein sequence ID" value="PSAMB.scaffold293size58662.g4466.t1"/>
    <property type="gene ID" value="PSAMB.scaffold293size58662.g4466"/>
</dbReference>
<dbReference type="InterPro" id="IPR012337">
    <property type="entry name" value="RNaseH-like_sf"/>
</dbReference>
<keyword evidence="4" id="KW-0540">Nuclease</keyword>
<dbReference type="AlphaFoldDB" id="A0A914W055"/>
<keyword evidence="9" id="KW-1185">Reference proteome</keyword>
<dbReference type="CDD" id="cd01647">
    <property type="entry name" value="RT_LTR"/>
    <property type="match status" value="1"/>
</dbReference>
<dbReference type="FunFam" id="3.10.20.370:FF:000001">
    <property type="entry name" value="Retrovirus-related Pol polyprotein from transposon 17.6-like protein"/>
    <property type="match status" value="1"/>
</dbReference>
<dbReference type="Gene3D" id="3.10.10.10">
    <property type="entry name" value="HIV Type 1 Reverse Transcriptase, subunit A, domain 1"/>
    <property type="match status" value="1"/>
</dbReference>
<dbReference type="SUPFAM" id="SSF56672">
    <property type="entry name" value="DNA/RNA polymerases"/>
    <property type="match status" value="1"/>
</dbReference>
<dbReference type="GO" id="GO:0003964">
    <property type="term" value="F:RNA-directed DNA polymerase activity"/>
    <property type="evidence" value="ECO:0007669"/>
    <property type="project" value="UniProtKB-KW"/>
</dbReference>
<sequence length="795" mass="90099">MKVALSINGHPVRLKYDTGAAVTIVNATTWASMGKPNLKPSLIRCHDFNSNKIIVKEQTSVQVYYNNKSVTLPLLVAAKGDDIMGQPWIRALQLCHCSFNKALSTTSYVFSVSPSPQAMGAGDKRSTKALLHDFPLIFEPGLGHSRPLPFAVYDAVDKEIDWWEQQGIIQPVNHSEWAAPIVIAPKPGGQIRIYVDFSTGLNKAIDIHQYPLPKPKELYQKLNGGIIFSKIDFSEAYLQVELDDESKRLVVINMHKGLYRFNRLPFGVSLALAIFQQTMEKMLAGIPGVGAYLDDVIVYGGNQLEHNHRLRQVLKRISKFGFQLKKEKCCWAKPSIEYLGFIYNAKGVHSNPKKMQAISQMPPPKNVSQLRSFLGMVNHYSKFMPHLSLRLSPLHQLLKKGEDDKFVKFEWTSACQSAFKGVKNDLVSPLMLTHYDPQLPIILAADASSTGIGAIIAQQTPNGDLPIAHASKTLTEAESRYPQIEKEALALLFGVKKFHQYLWGRHFTLQTDHQPLVKIFGSKKGLPTMAANCLQNYAITLMAYSFDIEYVNTKKFGQADGLSRLLVGTDVDFNKSRKDQDNSLLQLFTKTLTKSPVHAAIIAKATANDTTLKKVMRLHRKGWPNKLSSGFDHAALMPYFRICYQLSIMNNSLLWGLRLIIPESLQPQVLKQLHKTHPGQVAMKRIARKHFWWPNFDIDVENIVSRCERCNKAQHDPPKVPLRPWPMAERPWQRAHIDFAGLFMDRMWLIIVDTYSKWPEVIQMKRGKTDTERVTIKLLKLFSRFGIIEELVLDK</sequence>
<dbReference type="FunFam" id="3.30.70.270:FF:000020">
    <property type="entry name" value="Transposon Tf2-6 polyprotein-like Protein"/>
    <property type="match status" value="1"/>
</dbReference>
<keyword evidence="6" id="KW-0695">RNA-directed DNA polymerase</keyword>
<evidence type="ECO:0000256" key="6">
    <source>
        <dbReference type="ARBA" id="ARBA00022918"/>
    </source>
</evidence>
<keyword evidence="5" id="KW-0255">Endonuclease</keyword>
<dbReference type="SUPFAM" id="SSF50630">
    <property type="entry name" value="Acid proteases"/>
    <property type="match status" value="1"/>
</dbReference>
<dbReference type="Gene3D" id="2.40.70.10">
    <property type="entry name" value="Acid Proteases"/>
    <property type="match status" value="1"/>
</dbReference>
<dbReference type="InterPro" id="IPR036397">
    <property type="entry name" value="RNaseH_sf"/>
</dbReference>
<keyword evidence="7" id="KW-0511">Multifunctional enzyme</keyword>
<dbReference type="EC" id="2.7.7.49" evidence="1"/>
<keyword evidence="3" id="KW-0548">Nucleotidyltransferase</keyword>
<name>A0A914W055_9BILA</name>
<keyword evidence="5" id="KW-0378">Hydrolase</keyword>
<feature type="domain" description="Reverse transcriptase" evidence="8">
    <location>
        <begin position="165"/>
        <end position="343"/>
    </location>
</feature>
<dbReference type="InterPro" id="IPR043502">
    <property type="entry name" value="DNA/RNA_pol_sf"/>
</dbReference>
<organism evidence="9 10">
    <name type="scientific">Plectus sambesii</name>
    <dbReference type="NCBI Taxonomy" id="2011161"/>
    <lineage>
        <taxon>Eukaryota</taxon>
        <taxon>Metazoa</taxon>
        <taxon>Ecdysozoa</taxon>
        <taxon>Nematoda</taxon>
        <taxon>Chromadorea</taxon>
        <taxon>Plectida</taxon>
        <taxon>Plectina</taxon>
        <taxon>Plectoidea</taxon>
        <taxon>Plectidae</taxon>
        <taxon>Plectus</taxon>
    </lineage>
</organism>
<dbReference type="Pfam" id="PF00078">
    <property type="entry name" value="RVT_1"/>
    <property type="match status" value="1"/>
</dbReference>
<keyword evidence="2" id="KW-0808">Transferase</keyword>
<dbReference type="PANTHER" id="PTHR37984">
    <property type="entry name" value="PROTEIN CBG26694"/>
    <property type="match status" value="1"/>
</dbReference>
<dbReference type="Proteomes" id="UP000887566">
    <property type="component" value="Unplaced"/>
</dbReference>
<dbReference type="GO" id="GO:0042575">
    <property type="term" value="C:DNA polymerase complex"/>
    <property type="evidence" value="ECO:0007669"/>
    <property type="project" value="UniProtKB-ARBA"/>
</dbReference>
<evidence type="ECO:0000313" key="10">
    <source>
        <dbReference type="WBParaSite" id="PSAMB.scaffold293size58662.g4466.t1"/>
    </source>
</evidence>
<dbReference type="GO" id="GO:0004519">
    <property type="term" value="F:endonuclease activity"/>
    <property type="evidence" value="ECO:0007669"/>
    <property type="project" value="UniProtKB-KW"/>
</dbReference>
<dbReference type="PROSITE" id="PS50878">
    <property type="entry name" value="RT_POL"/>
    <property type="match status" value="1"/>
</dbReference>
<dbReference type="InterPro" id="IPR021109">
    <property type="entry name" value="Peptidase_aspartic_dom_sf"/>
</dbReference>
<dbReference type="CDD" id="cd09274">
    <property type="entry name" value="RNase_HI_RT_Ty3"/>
    <property type="match status" value="1"/>
</dbReference>
<dbReference type="Pfam" id="PF17921">
    <property type="entry name" value="Integrase_H2C2"/>
    <property type="match status" value="1"/>
</dbReference>
<protein>
    <recommendedName>
        <fullName evidence="1">RNA-directed DNA polymerase</fullName>
        <ecNumber evidence="1">2.7.7.49</ecNumber>
    </recommendedName>
</protein>